<dbReference type="AlphaFoldDB" id="A0A426U4J0"/>
<name>A0A426U4J0_9CHLR</name>
<dbReference type="Proteomes" id="UP000280307">
    <property type="component" value="Unassembled WGS sequence"/>
</dbReference>
<dbReference type="InterPro" id="IPR035069">
    <property type="entry name" value="TTHA1013/TTHA0281-like"/>
</dbReference>
<dbReference type="SUPFAM" id="SSF143100">
    <property type="entry name" value="TTHA1013/TTHA0281-like"/>
    <property type="match status" value="1"/>
</dbReference>
<accession>A0A426U4J0</accession>
<dbReference type="EMBL" id="RSAS01000235">
    <property type="protein sequence ID" value="RRR74838.1"/>
    <property type="molecule type" value="Genomic_DNA"/>
</dbReference>
<reference evidence="1 2" key="1">
    <citation type="submission" date="2018-12" db="EMBL/GenBank/DDBJ databases">
        <title>Genome Sequence of Candidatus Viridilinea halotolerans isolated from saline sulfide-rich spring.</title>
        <authorList>
            <person name="Grouzdev D.S."/>
            <person name="Burganskaya E.I."/>
            <person name="Krutkina M.S."/>
            <person name="Sukhacheva M.V."/>
            <person name="Gorlenko V.M."/>
        </authorList>
    </citation>
    <scope>NUCLEOTIDE SEQUENCE [LARGE SCALE GENOMIC DNA]</scope>
    <source>
        <strain evidence="1">Chok-6</strain>
    </source>
</reference>
<protein>
    <recommendedName>
        <fullName evidence="3">Type II toxin-antitoxin system HicB family antitoxin</fullName>
    </recommendedName>
</protein>
<comment type="caution">
    <text evidence="1">The sequence shown here is derived from an EMBL/GenBank/DDBJ whole genome shotgun (WGS) entry which is preliminary data.</text>
</comment>
<gene>
    <name evidence="1" type="ORF">EI684_06150</name>
</gene>
<sequence>MHYAILLQRRPDGSYQASVPLLPGLTRTAATRDEVLQLVHSDLTEEIARTEIVYLDLPQVGSMTNPWIETAGMFRDDATLEPMLAAMYAEREAERKAE</sequence>
<evidence type="ECO:0000313" key="1">
    <source>
        <dbReference type="EMBL" id="RRR74838.1"/>
    </source>
</evidence>
<evidence type="ECO:0008006" key="3">
    <source>
        <dbReference type="Google" id="ProtNLM"/>
    </source>
</evidence>
<proteinExistence type="predicted"/>
<evidence type="ECO:0000313" key="2">
    <source>
        <dbReference type="Proteomes" id="UP000280307"/>
    </source>
</evidence>
<organism evidence="1 2">
    <name type="scientific">Candidatus Viridilinea halotolerans</name>
    <dbReference type="NCBI Taxonomy" id="2491704"/>
    <lineage>
        <taxon>Bacteria</taxon>
        <taxon>Bacillati</taxon>
        <taxon>Chloroflexota</taxon>
        <taxon>Chloroflexia</taxon>
        <taxon>Chloroflexales</taxon>
        <taxon>Chloroflexineae</taxon>
        <taxon>Oscillochloridaceae</taxon>
        <taxon>Candidatus Viridilinea</taxon>
    </lineage>
</organism>